<dbReference type="PROSITE" id="PS50977">
    <property type="entry name" value="HTH_TETR_2"/>
    <property type="match status" value="1"/>
</dbReference>
<dbReference type="PANTHER" id="PTHR43479">
    <property type="entry name" value="ACREF/ENVCD OPERON REPRESSOR-RELATED"/>
    <property type="match status" value="1"/>
</dbReference>
<dbReference type="Gene3D" id="1.10.357.10">
    <property type="entry name" value="Tetracycline Repressor, domain 2"/>
    <property type="match status" value="1"/>
</dbReference>
<dbReference type="GO" id="GO:0003677">
    <property type="term" value="F:DNA binding"/>
    <property type="evidence" value="ECO:0007669"/>
    <property type="project" value="UniProtKB-UniRule"/>
</dbReference>
<organism evidence="5 6">
    <name type="scientific">Trebonia kvetii</name>
    <dbReference type="NCBI Taxonomy" id="2480626"/>
    <lineage>
        <taxon>Bacteria</taxon>
        <taxon>Bacillati</taxon>
        <taxon>Actinomycetota</taxon>
        <taxon>Actinomycetes</taxon>
        <taxon>Streptosporangiales</taxon>
        <taxon>Treboniaceae</taxon>
        <taxon>Trebonia</taxon>
    </lineage>
</organism>
<dbReference type="OrthoDB" id="8688418at2"/>
<protein>
    <submittedName>
        <fullName evidence="5">TetR family transcriptional regulator</fullName>
    </submittedName>
</protein>
<evidence type="ECO:0000313" key="6">
    <source>
        <dbReference type="Proteomes" id="UP000460272"/>
    </source>
</evidence>
<evidence type="ECO:0000259" key="4">
    <source>
        <dbReference type="PROSITE" id="PS50977"/>
    </source>
</evidence>
<dbReference type="PRINTS" id="PR00455">
    <property type="entry name" value="HTHTETR"/>
</dbReference>
<dbReference type="Pfam" id="PF17754">
    <property type="entry name" value="TetR_C_14"/>
    <property type="match status" value="1"/>
</dbReference>
<dbReference type="AlphaFoldDB" id="A0A6P2BZT7"/>
<proteinExistence type="predicted"/>
<feature type="DNA-binding region" description="H-T-H motif" evidence="2">
    <location>
        <begin position="43"/>
        <end position="62"/>
    </location>
</feature>
<keyword evidence="1 2" id="KW-0238">DNA-binding</keyword>
<dbReference type="Pfam" id="PF00440">
    <property type="entry name" value="TetR_N"/>
    <property type="match status" value="1"/>
</dbReference>
<dbReference type="InterPro" id="IPR050624">
    <property type="entry name" value="HTH-type_Tx_Regulator"/>
</dbReference>
<evidence type="ECO:0000256" key="1">
    <source>
        <dbReference type="ARBA" id="ARBA00023125"/>
    </source>
</evidence>
<dbReference type="Gene3D" id="1.10.10.60">
    <property type="entry name" value="Homeodomain-like"/>
    <property type="match status" value="1"/>
</dbReference>
<dbReference type="RefSeq" id="WP_145854076.1">
    <property type="nucleotide sequence ID" value="NZ_RPFW01000003.1"/>
</dbReference>
<evidence type="ECO:0000256" key="3">
    <source>
        <dbReference type="SAM" id="MobiDB-lite"/>
    </source>
</evidence>
<name>A0A6P2BZT7_9ACTN</name>
<reference evidence="5 6" key="1">
    <citation type="submission" date="2018-11" db="EMBL/GenBank/DDBJ databases">
        <title>Trebonia kvetii gen.nov., sp.nov., a novel acidophilic actinobacterium, and proposal of the new actinobacterial family Treboniaceae fam. nov.</title>
        <authorList>
            <person name="Rapoport D."/>
            <person name="Sagova-Mareckova M."/>
            <person name="Sedlacek I."/>
            <person name="Provaznik J."/>
            <person name="Kralova S."/>
            <person name="Pavlinic D."/>
            <person name="Benes V."/>
            <person name="Kopecky J."/>
        </authorList>
    </citation>
    <scope>NUCLEOTIDE SEQUENCE [LARGE SCALE GENOMIC DNA]</scope>
    <source>
        <strain evidence="5 6">15Tr583</strain>
    </source>
</reference>
<dbReference type="EMBL" id="RPFW01000003">
    <property type="protein sequence ID" value="TVZ04207.1"/>
    <property type="molecule type" value="Genomic_DNA"/>
</dbReference>
<dbReference type="PANTHER" id="PTHR43479:SF12">
    <property type="entry name" value="TRANSCRIPTIONAL REGULATORY PROTEIN"/>
    <property type="match status" value="1"/>
</dbReference>
<evidence type="ECO:0000313" key="5">
    <source>
        <dbReference type="EMBL" id="TVZ04207.1"/>
    </source>
</evidence>
<dbReference type="InterPro" id="IPR009057">
    <property type="entry name" value="Homeodomain-like_sf"/>
</dbReference>
<gene>
    <name evidence="5" type="ORF">EAS64_17605</name>
</gene>
<dbReference type="Proteomes" id="UP000460272">
    <property type="component" value="Unassembled WGS sequence"/>
</dbReference>
<keyword evidence="6" id="KW-1185">Reference proteome</keyword>
<dbReference type="InterPro" id="IPR001647">
    <property type="entry name" value="HTH_TetR"/>
</dbReference>
<sequence length="215" mass="23912">MREVSGALVAEPQRRERKKRQTRDALVHAALRLFDAKGYEHTAVREITDAVDVSERTFFRYFANKEDLALSFIRDSTDAFIRELAVRPADEPPFTALANSFRASLRALTADEGPAEESAYLLVIKLIDTTPSLLAALLRYLHDRDQETARILAAREGVDPETDRRPRLAVGVYTALVIAANREWRTGGDGSAEAMLAAFEANAEQLKSALAGHWT</sequence>
<evidence type="ECO:0000256" key="2">
    <source>
        <dbReference type="PROSITE-ProRule" id="PRU00335"/>
    </source>
</evidence>
<dbReference type="SUPFAM" id="SSF46689">
    <property type="entry name" value="Homeodomain-like"/>
    <property type="match status" value="1"/>
</dbReference>
<accession>A0A6P2BZT7</accession>
<feature type="domain" description="HTH tetR-type" evidence="4">
    <location>
        <begin position="20"/>
        <end position="80"/>
    </location>
</feature>
<comment type="caution">
    <text evidence="5">The sequence shown here is derived from an EMBL/GenBank/DDBJ whole genome shotgun (WGS) entry which is preliminary data.</text>
</comment>
<dbReference type="InterPro" id="IPR041347">
    <property type="entry name" value="MftR_C"/>
</dbReference>
<feature type="region of interest" description="Disordered" evidence="3">
    <location>
        <begin position="1"/>
        <end position="21"/>
    </location>
</feature>